<dbReference type="SUPFAM" id="SSF48403">
    <property type="entry name" value="Ankyrin repeat"/>
    <property type="match status" value="1"/>
</dbReference>
<dbReference type="EMBL" id="HBFQ01045221">
    <property type="protein sequence ID" value="CAD8857783.1"/>
    <property type="molecule type" value="Transcribed_RNA"/>
</dbReference>
<name>A0A7S1FCT0_NOCSC</name>
<dbReference type="Gene3D" id="1.25.40.20">
    <property type="entry name" value="Ankyrin repeat-containing domain"/>
    <property type="match status" value="1"/>
</dbReference>
<dbReference type="AlphaFoldDB" id="A0A7S1FCT0"/>
<sequence length="217" mass="24043">MAQVEDTTVVLEFPLMSNVPGQSSASPYRSRLAAQADAALASATDNPLKQLLLEEKSTRQERWEQVEKAAELLLARPPVDHATVRQEEPVDMEALQRAAELGDLEALARHDPRLRDILRSDETLKKVLTDGGIDDPEATDALRLYLASFTFLRNGRLLEKEAFKAVIEDDAEALGSLLERGVRPELKNPGGQTLLELARERHKPRCEEVMLRAGATA</sequence>
<reference evidence="1" key="1">
    <citation type="submission" date="2021-01" db="EMBL/GenBank/DDBJ databases">
        <authorList>
            <person name="Corre E."/>
            <person name="Pelletier E."/>
            <person name="Niang G."/>
            <person name="Scheremetjew M."/>
            <person name="Finn R."/>
            <person name="Kale V."/>
            <person name="Holt S."/>
            <person name="Cochrane G."/>
            <person name="Meng A."/>
            <person name="Brown T."/>
            <person name="Cohen L."/>
        </authorList>
    </citation>
    <scope>NUCLEOTIDE SEQUENCE</scope>
</reference>
<organism evidence="1">
    <name type="scientific">Noctiluca scintillans</name>
    <name type="common">Sea sparkle</name>
    <name type="synonym">Red tide dinoflagellate</name>
    <dbReference type="NCBI Taxonomy" id="2966"/>
    <lineage>
        <taxon>Eukaryota</taxon>
        <taxon>Sar</taxon>
        <taxon>Alveolata</taxon>
        <taxon>Dinophyceae</taxon>
        <taxon>Noctilucales</taxon>
        <taxon>Noctilucaceae</taxon>
        <taxon>Noctiluca</taxon>
    </lineage>
</organism>
<evidence type="ECO:0000313" key="1">
    <source>
        <dbReference type="EMBL" id="CAD8857783.1"/>
    </source>
</evidence>
<protein>
    <submittedName>
        <fullName evidence="1">Uncharacterized protein</fullName>
    </submittedName>
</protein>
<accession>A0A7S1FCT0</accession>
<proteinExistence type="predicted"/>
<dbReference type="InterPro" id="IPR036770">
    <property type="entry name" value="Ankyrin_rpt-contain_sf"/>
</dbReference>
<gene>
    <name evidence="1" type="ORF">NSCI0253_LOCUS32135</name>
</gene>